<protein>
    <recommendedName>
        <fullName evidence="3">Oxidoreductase probably involved in sulfite reduction</fullName>
    </recommendedName>
</protein>
<dbReference type="InterPro" id="IPR008318">
    <property type="entry name" value="UCP030820"/>
</dbReference>
<evidence type="ECO:0000313" key="2">
    <source>
        <dbReference type="Proteomes" id="UP000005808"/>
    </source>
</evidence>
<dbReference type="PATRIC" id="fig|1127483.3.peg.4413"/>
<accession>H1S8U2</accession>
<comment type="caution">
    <text evidence="1">The sequence shown here is derived from an EMBL/GenBank/DDBJ whole genome shotgun (WGS) entry which is preliminary data.</text>
</comment>
<evidence type="ECO:0000313" key="1">
    <source>
        <dbReference type="EMBL" id="EHP41134.1"/>
    </source>
</evidence>
<dbReference type="AlphaFoldDB" id="H1S8U2"/>
<sequence length="193" mass="20795">MSDHQSKAPLNNVIRNGQLEADIWRAFVPHENAPVSATQALPPDENGWLVTLGTWRAARDALRLRRHPVAVYLGPDADPEGLLEAGAATIDATGIAHLAIDFPVYTDGRGYSLAQMLRTQYGWDGELRAVGDVMIDTVHYMARCGFDAFAVKPSHDPQAALAALGTFTVHYQRTYPAAAAAPAISATSHPAVR</sequence>
<organism evidence="1 2">
    <name type="scientific">Cupriavidus basilensis OR16</name>
    <dbReference type="NCBI Taxonomy" id="1127483"/>
    <lineage>
        <taxon>Bacteria</taxon>
        <taxon>Pseudomonadati</taxon>
        <taxon>Pseudomonadota</taxon>
        <taxon>Betaproteobacteria</taxon>
        <taxon>Burkholderiales</taxon>
        <taxon>Burkholderiaceae</taxon>
        <taxon>Cupriavidus</taxon>
    </lineage>
</organism>
<dbReference type="EMBL" id="AHJE01000053">
    <property type="protein sequence ID" value="EHP41134.1"/>
    <property type="molecule type" value="Genomic_DNA"/>
</dbReference>
<dbReference type="Pfam" id="PF06073">
    <property type="entry name" value="DUF934"/>
    <property type="match status" value="1"/>
</dbReference>
<dbReference type="Proteomes" id="UP000005808">
    <property type="component" value="Unassembled WGS sequence"/>
</dbReference>
<reference evidence="1 2" key="1">
    <citation type="journal article" date="2012" name="J. Bacteriol.">
        <title>De Novo Genome Project of Cupriavidus basilensis OR16.</title>
        <authorList>
            <person name="Cserhati M."/>
            <person name="Kriszt B."/>
            <person name="Szoboszlay S."/>
            <person name="Toth A."/>
            <person name="Szabo I."/>
            <person name="Tancsics A."/>
            <person name="Nagy I."/>
            <person name="Horvath B."/>
            <person name="Nagy I."/>
            <person name="Kukolya J."/>
        </authorList>
    </citation>
    <scope>NUCLEOTIDE SEQUENCE [LARGE SCALE GENOMIC DNA]</scope>
    <source>
        <strain evidence="1 2">OR16</strain>
    </source>
</reference>
<dbReference type="RefSeq" id="WP_006159846.1">
    <property type="nucleotide sequence ID" value="NZ_AHJE01000053.1"/>
</dbReference>
<name>H1S8U2_9BURK</name>
<dbReference type="OrthoDB" id="9800421at2"/>
<evidence type="ECO:0008006" key="3">
    <source>
        <dbReference type="Google" id="ProtNLM"/>
    </source>
</evidence>
<gene>
    <name evidence="1" type="ORF">OR16_22068</name>
</gene>
<dbReference type="PIRSF" id="PIRSF030820">
    <property type="entry name" value="UCP030820"/>
    <property type="match status" value="1"/>
</dbReference>
<proteinExistence type="predicted"/>